<dbReference type="AlphaFoldDB" id="A0A1L5BS44"/>
<keyword evidence="1" id="KW-0732">Signal</keyword>
<feature type="signal peptide" evidence="1">
    <location>
        <begin position="1"/>
        <end position="30"/>
    </location>
</feature>
<name>A0A1L5BS44_SPHIB</name>
<dbReference type="EMBL" id="CP013070">
    <property type="protein sequence ID" value="APL95705.1"/>
    <property type="molecule type" value="Genomic_DNA"/>
</dbReference>
<dbReference type="Proteomes" id="UP000004550">
    <property type="component" value="Chromosome"/>
</dbReference>
<feature type="chain" id="PRO_5009860240" evidence="1">
    <location>
        <begin position="31"/>
        <end position="367"/>
    </location>
</feature>
<sequence length="367" mass="38099">MKISNMTNAGLFRRLPVVVMVMTLASCAAAGKRAAPIGVRIANATHAVDVTARGETAPVGTPNADAADDPAIWRNAADPAQSLIVGTDKKAGLYVYGLDGKTRDFLDAGRVNNVDLRDGVTINGQSGILVVASDRNDAANANIALFRLDPGTAKLAALGKVDGGRGEAYGICLYREGTATYAFIVLKDGTVNQIALDASGATPTGRMVRTLKLGTQSEGCAVDDRTGILYVAEEDVGLWRFDARATGSTGATKIAAADGGNLVMDAEGVAIAPIGTRDGYVLVSSQGDNAYVAYRLTDDSYAGRFRVINGKIGGSEETDGIDLMLGNFGPDYPGGLFVAQDGHNATAAQNFKLVAWDDIARALGIAH</sequence>
<dbReference type="InterPro" id="IPR003431">
    <property type="entry name" value="B-propeller_Phytase"/>
</dbReference>
<evidence type="ECO:0000313" key="3">
    <source>
        <dbReference type="EMBL" id="APL95705.1"/>
    </source>
</evidence>
<dbReference type="SUPFAM" id="SSF50956">
    <property type="entry name" value="Thermostable phytase (3-phytase)"/>
    <property type="match status" value="1"/>
</dbReference>
<accession>A0A1L5BS44</accession>
<dbReference type="KEGG" id="sinb:SIDU_14955"/>
<dbReference type="Pfam" id="PF02333">
    <property type="entry name" value="Phytase"/>
    <property type="match status" value="1"/>
</dbReference>
<reference evidence="3 4" key="1">
    <citation type="journal article" date="2012" name="J. Bacteriol.">
        <title>Genome sequence of Sphingobium indicum B90A, a hexachlorocyclohexane-degrading bacterium.</title>
        <authorList>
            <person name="Anand S."/>
            <person name="Sangwan N."/>
            <person name="Lata P."/>
            <person name="Kaur J."/>
            <person name="Dua A."/>
            <person name="Singh A.K."/>
            <person name="Verma M."/>
            <person name="Kaur J."/>
            <person name="Khurana J.P."/>
            <person name="Khurana P."/>
            <person name="Mathur S."/>
            <person name="Lal R."/>
        </authorList>
    </citation>
    <scope>NUCLEOTIDE SEQUENCE [LARGE SCALE GENOMIC DNA]</scope>
    <source>
        <strain evidence="4">DSM 16412 / CCM 7286 / MTCC 6364 / B90A</strain>
    </source>
</reference>
<dbReference type="GO" id="GO:0016158">
    <property type="term" value="F:inositol hexakisphosphate 3-phosphatase activity"/>
    <property type="evidence" value="ECO:0007669"/>
    <property type="project" value="InterPro"/>
</dbReference>
<feature type="domain" description="BPP" evidence="2">
    <location>
        <begin position="40"/>
        <end position="363"/>
    </location>
</feature>
<evidence type="ECO:0000313" key="4">
    <source>
        <dbReference type="Proteomes" id="UP000004550"/>
    </source>
</evidence>
<organism evidence="3 4">
    <name type="scientific">Sphingobium indicum (strain DSM 16412 / CCM 7286 / MTCC 6364 / B90A)</name>
    <dbReference type="NCBI Taxonomy" id="861109"/>
    <lineage>
        <taxon>Bacteria</taxon>
        <taxon>Pseudomonadati</taxon>
        <taxon>Pseudomonadota</taxon>
        <taxon>Alphaproteobacteria</taxon>
        <taxon>Sphingomonadales</taxon>
        <taxon>Sphingomonadaceae</taxon>
        <taxon>Sphingobium</taxon>
    </lineage>
</organism>
<protein>
    <submittedName>
        <fullName evidence="3">3-phytase</fullName>
    </submittedName>
</protein>
<gene>
    <name evidence="3" type="ORF">SIDU_14955</name>
</gene>
<dbReference type="InterPro" id="IPR011042">
    <property type="entry name" value="6-blade_b-propeller_TolB-like"/>
</dbReference>
<dbReference type="Gene3D" id="2.120.10.30">
    <property type="entry name" value="TolB, C-terminal domain"/>
    <property type="match status" value="1"/>
</dbReference>
<proteinExistence type="predicted"/>
<dbReference type="PROSITE" id="PS51662">
    <property type="entry name" value="BP_PHYTASE"/>
    <property type="match status" value="1"/>
</dbReference>
<evidence type="ECO:0000259" key="2">
    <source>
        <dbReference type="PROSITE" id="PS51662"/>
    </source>
</evidence>
<dbReference type="PROSITE" id="PS51257">
    <property type="entry name" value="PROKAR_LIPOPROTEIN"/>
    <property type="match status" value="1"/>
</dbReference>
<evidence type="ECO:0000256" key="1">
    <source>
        <dbReference type="SAM" id="SignalP"/>
    </source>
</evidence>